<protein>
    <submittedName>
        <fullName evidence="1">Uncharacterized protein</fullName>
    </submittedName>
</protein>
<evidence type="ECO:0000313" key="1">
    <source>
        <dbReference type="EMBL" id="SEQ70138.1"/>
    </source>
</evidence>
<organism evidence="1 2">
    <name type="scientific">Myroides profundi</name>
    <dbReference type="NCBI Taxonomy" id="480520"/>
    <lineage>
        <taxon>Bacteria</taxon>
        <taxon>Pseudomonadati</taxon>
        <taxon>Bacteroidota</taxon>
        <taxon>Flavobacteriia</taxon>
        <taxon>Flavobacteriales</taxon>
        <taxon>Flavobacteriaceae</taxon>
        <taxon>Myroides</taxon>
    </lineage>
</organism>
<dbReference type="EMBL" id="FOFY01000005">
    <property type="protein sequence ID" value="SEQ70138.1"/>
    <property type="molecule type" value="Genomic_DNA"/>
</dbReference>
<proteinExistence type="predicted"/>
<dbReference type="Proteomes" id="UP000183496">
    <property type="component" value="Unassembled WGS sequence"/>
</dbReference>
<reference evidence="1 2" key="1">
    <citation type="submission" date="2016-10" db="EMBL/GenBank/DDBJ databases">
        <authorList>
            <person name="Varghese N."/>
            <person name="Submissions S."/>
        </authorList>
    </citation>
    <scope>NUCLEOTIDE SEQUENCE [LARGE SCALE GENOMIC DNA]</scope>
    <source>
        <strain evidence="2">DSM 19823 / KCTC 23066 / CCTCC M 208030 / D25</strain>
    </source>
</reference>
<dbReference type="KEGG" id="mpw:MPR_2778"/>
<keyword evidence="2" id="KW-1185">Reference proteome</keyword>
<gene>
    <name evidence="1" type="ORF">SAMN04488089_10594</name>
</gene>
<accession>A0AAJ4W376</accession>
<dbReference type="RefSeq" id="WP_041893458.1">
    <property type="nucleotide sequence ID" value="NZ_CP010817.1"/>
</dbReference>
<name>A0AAJ4W376_MYRPR</name>
<evidence type="ECO:0000313" key="2">
    <source>
        <dbReference type="Proteomes" id="UP000183496"/>
    </source>
</evidence>
<comment type="caution">
    <text evidence="1">The sequence shown here is derived from an EMBL/GenBank/DDBJ whole genome shotgun (WGS) entry which is preliminary data.</text>
</comment>
<sequence length="132" mass="15616">MENNLVQYLKDYTLNGDGTGYHDSYNKEEEWITEETDEWIMEYTVHVDLAIRALTEETPVLIKAILDNKNHYDQLWKQFIASLLLEEIRQEWGNEELTLERVINELGAVDIALGYYDTPYDIHIIFVPKTIY</sequence>
<dbReference type="AlphaFoldDB" id="A0AAJ4W376"/>